<name>A0A8S5T3W6_9CAUD</name>
<protein>
    <submittedName>
        <fullName evidence="1">Uncharacterized protein</fullName>
    </submittedName>
</protein>
<dbReference type="EMBL" id="BK032744">
    <property type="protein sequence ID" value="DAF57942.1"/>
    <property type="molecule type" value="Genomic_DNA"/>
</dbReference>
<reference evidence="1" key="1">
    <citation type="journal article" date="2021" name="Proc. Natl. Acad. Sci. U.S.A.">
        <title>A Catalog of Tens of Thousands of Viruses from Human Metagenomes Reveals Hidden Associations with Chronic Diseases.</title>
        <authorList>
            <person name="Tisza M.J."/>
            <person name="Buck C.B."/>
        </authorList>
    </citation>
    <scope>NUCLEOTIDE SEQUENCE</scope>
    <source>
        <strain evidence="1">Ctfbh2</strain>
    </source>
</reference>
<proteinExistence type="predicted"/>
<evidence type="ECO:0000313" key="1">
    <source>
        <dbReference type="EMBL" id="DAF57942.1"/>
    </source>
</evidence>
<organism evidence="1">
    <name type="scientific">Siphoviridae sp. ctfbh2</name>
    <dbReference type="NCBI Taxonomy" id="2827909"/>
    <lineage>
        <taxon>Viruses</taxon>
        <taxon>Duplodnaviria</taxon>
        <taxon>Heunggongvirae</taxon>
        <taxon>Uroviricota</taxon>
        <taxon>Caudoviricetes</taxon>
    </lineage>
</organism>
<sequence>MIKMKKVVLFITLLLFSFNSFGQKVVDVKEEKDYKWGISNEFHSEPGFTGSYWHTAMRVICTEDYHFMLSIYKPASNGYYAIHEDEDCYLKLENDSIVTLKLNTEFSPWNYERAGYYTGSVYMPKRYFTQTFYDIPDVRILTDFKVVKIRWIIDGAPYDIDYAKNSWVSKFNKRLKNAILQAQKDFEKKAKFTDDNLSGF</sequence>
<accession>A0A8S5T3W6</accession>